<dbReference type="EMBL" id="JAAGTY010000037">
    <property type="protein sequence ID" value="NDW43109.1"/>
    <property type="molecule type" value="Genomic_DNA"/>
</dbReference>
<protein>
    <submittedName>
        <fullName evidence="2">Uncharacterized protein</fullName>
    </submittedName>
</protein>
<reference evidence="1 7" key="3">
    <citation type="submission" date="2020-02" db="EMBL/GenBank/DDBJ databases">
        <title>Whole genome shot-gun sequencing of clinical Carbapenem resistant A. baumannii.</title>
        <authorList>
            <person name="Veeraraghavan B."/>
            <person name="Mathur P."/>
            <person name="Vijayakumar S."/>
            <person name="Vasudevan K."/>
            <person name="Lincy M."/>
            <person name="Kirubananthan A."/>
        </authorList>
    </citation>
    <scope>NUCLEOTIDE SEQUENCE [LARGE SCALE GENOMIC DNA]</scope>
    <source>
        <strain evidence="1 7">SP816</strain>
    </source>
</reference>
<gene>
    <name evidence="2" type="ORF">CBE85_13670</name>
    <name evidence="3" type="ORF">CPI82_18520</name>
    <name evidence="1" type="ORF">G3N53_18735</name>
    <name evidence="4" type="ORF">J6E47_20230</name>
</gene>
<evidence type="ECO:0000313" key="1">
    <source>
        <dbReference type="EMBL" id="NDW43109.1"/>
    </source>
</evidence>
<evidence type="ECO:0000313" key="3">
    <source>
        <dbReference type="EMBL" id="PHQ01235.1"/>
    </source>
</evidence>
<reference evidence="2 5" key="1">
    <citation type="submission" date="2017-05" db="EMBL/GenBank/DDBJ databases">
        <title>Draft genome sequence of MDR A. baumannii AB360.</title>
        <authorList>
            <person name="Wareham D.W."/>
            <person name="Bean D.C."/>
        </authorList>
    </citation>
    <scope>NUCLEOTIDE SEQUENCE [LARGE SCALE GENOMIC DNA]</scope>
    <source>
        <strain evidence="2 5">AB360</strain>
    </source>
</reference>
<sequence length="148" mass="16819">MIENSPIPLIDKLVKEKNFVLLTWDARYSSGAWACCLPYLNQCEVVYEASEDGDTLMIPKMEYLLNTNWLPIMDGSSAMDALEKLETRLATLPTDFLADNDWINATDEAINYLSRISKKYEDDDGGMDGKLKPLPIDYREIKFPQGLS</sequence>
<evidence type="ECO:0000313" key="7">
    <source>
        <dbReference type="Proteomes" id="UP000470018"/>
    </source>
</evidence>
<geneLocation type="plasmid" evidence="4 8">
    <name>p1KSK6</name>
</geneLocation>
<dbReference type="Proteomes" id="UP000197394">
    <property type="component" value="Unassembled WGS sequence"/>
</dbReference>
<dbReference type="Proteomes" id="UP000664966">
    <property type="component" value="Plasmid p1KSK6"/>
</dbReference>
<evidence type="ECO:0000313" key="4">
    <source>
        <dbReference type="EMBL" id="QTK45509.1"/>
    </source>
</evidence>
<name>A0A090BG81_ACIBA</name>
<accession>A0A090BG81</accession>
<dbReference type="Proteomes" id="UP000223291">
    <property type="component" value="Unassembled WGS sequence"/>
</dbReference>
<reference evidence="4" key="4">
    <citation type="submission" date="2021-03" db="EMBL/GenBank/DDBJ databases">
        <title>Complete genome sequencing of Acinetobacter baumannii.</title>
        <authorList>
            <person name="Yadav B."/>
            <person name="Makwana N."/>
            <person name="Kharat A.S."/>
            <person name="Veeraraghavan B."/>
            <person name="Vijayakumar S."/>
            <person name="Priya M."/>
        </authorList>
    </citation>
    <scope>NUCLEOTIDE SEQUENCE</scope>
    <source>
        <strain evidence="4">KSK6</strain>
        <plasmid evidence="4">p1KSK6</plasmid>
    </source>
</reference>
<dbReference type="Proteomes" id="UP000470018">
    <property type="component" value="Unassembled WGS sequence"/>
</dbReference>
<evidence type="ECO:0000313" key="8">
    <source>
        <dbReference type="Proteomes" id="UP000664966"/>
    </source>
</evidence>
<reference evidence="3 6" key="2">
    <citation type="submission" date="2017-09" db="EMBL/GenBank/DDBJ databases">
        <title>Draft genome of Acinetobacter baumannii strain I43, a mercury resistant bacteria.</title>
        <authorList>
            <person name="Siqueira K.A."/>
            <person name="Mello I.S."/>
            <person name="Mendes T.A."/>
            <person name="Soares M.A."/>
        </authorList>
    </citation>
    <scope>NUCLEOTIDE SEQUENCE [LARGE SCALE GENOMIC DNA]</scope>
    <source>
        <strain evidence="3 6">I43</strain>
    </source>
</reference>
<dbReference type="RefSeq" id="WP_000572211.1">
    <property type="nucleotide sequence ID" value="NZ_AP014650.1"/>
</dbReference>
<evidence type="ECO:0000313" key="2">
    <source>
        <dbReference type="EMBL" id="OWK66045.1"/>
    </source>
</evidence>
<dbReference type="EMBL" id="NGKM01000014">
    <property type="protein sequence ID" value="OWK66045.1"/>
    <property type="molecule type" value="Genomic_DNA"/>
</dbReference>
<evidence type="ECO:0000313" key="5">
    <source>
        <dbReference type="Proteomes" id="UP000197394"/>
    </source>
</evidence>
<proteinExistence type="predicted"/>
<evidence type="ECO:0000313" key="6">
    <source>
        <dbReference type="Proteomes" id="UP000223291"/>
    </source>
</evidence>
<dbReference type="AlphaFoldDB" id="A0A090BG81"/>
<dbReference type="EMBL" id="NXDV01000022">
    <property type="protein sequence ID" value="PHQ01235.1"/>
    <property type="molecule type" value="Genomic_DNA"/>
</dbReference>
<organism evidence="2 5">
    <name type="scientific">Acinetobacter baumannii</name>
    <dbReference type="NCBI Taxonomy" id="470"/>
    <lineage>
        <taxon>Bacteria</taxon>
        <taxon>Pseudomonadati</taxon>
        <taxon>Pseudomonadota</taxon>
        <taxon>Gammaproteobacteria</taxon>
        <taxon>Moraxellales</taxon>
        <taxon>Moraxellaceae</taxon>
        <taxon>Acinetobacter</taxon>
        <taxon>Acinetobacter calcoaceticus/baumannii complex</taxon>
    </lineage>
</organism>
<dbReference type="EMBL" id="CP072271">
    <property type="protein sequence ID" value="QTK45509.1"/>
    <property type="molecule type" value="Genomic_DNA"/>
</dbReference>
<keyword evidence="4" id="KW-0614">Plasmid</keyword>